<accession>A0ACD5XDK0</accession>
<proteinExistence type="predicted"/>
<protein>
    <submittedName>
        <fullName evidence="1">Uncharacterized protein</fullName>
    </submittedName>
</protein>
<evidence type="ECO:0000313" key="2">
    <source>
        <dbReference type="Proteomes" id="UP001732700"/>
    </source>
</evidence>
<dbReference type="Proteomes" id="UP001732700">
    <property type="component" value="Chromosome 4D"/>
</dbReference>
<sequence length="447" mass="50073">MGPNNGPFLVSTPSDCKLHHYTAATRHLSSCPAQHSSTATHSAVAADGGYPALQIQVHLMDKLNGDIESPEGITTTVLPDDLVVDILSRLPLKSFCRFKCVCKSWLAFSSDPHYRQKLPRTPSGLLYQKDGLGSAIHLARLPSSHRDIDTTLSFVPYYEYPLELKGCCNGLLLCYHGGIIYYEGISDHIVCNPATQEWMVLPDTELGPADSDTSLKLCFDPSWSQHFYVFKFESSLSPAPNYGTLTEVKVFFSENSTWSSCLWETLDAFVGSSLFVNGVLYVEHLWGHVLLALDAPDTCTELLNDRTVQLPGFPNGPEQRFGCWDGCLCQSCGVLCYAQQELDGCMLQIWSFEGCDRWVVKHRLSMNGVFGRDMLLRTDSEGFWYFDYDILAFDLEREVVILVDRIADKVFLFSISTGKLSEVRNDTGRSLGYYYVPYYGKFPALAH</sequence>
<organism evidence="1 2">
    <name type="scientific">Avena sativa</name>
    <name type="common">Oat</name>
    <dbReference type="NCBI Taxonomy" id="4498"/>
    <lineage>
        <taxon>Eukaryota</taxon>
        <taxon>Viridiplantae</taxon>
        <taxon>Streptophyta</taxon>
        <taxon>Embryophyta</taxon>
        <taxon>Tracheophyta</taxon>
        <taxon>Spermatophyta</taxon>
        <taxon>Magnoliopsida</taxon>
        <taxon>Liliopsida</taxon>
        <taxon>Poales</taxon>
        <taxon>Poaceae</taxon>
        <taxon>BOP clade</taxon>
        <taxon>Pooideae</taxon>
        <taxon>Poodae</taxon>
        <taxon>Poeae</taxon>
        <taxon>Poeae Chloroplast Group 1 (Aveneae type)</taxon>
        <taxon>Aveninae</taxon>
        <taxon>Avena</taxon>
    </lineage>
</organism>
<keyword evidence="2" id="KW-1185">Reference proteome</keyword>
<dbReference type="EnsemblPlants" id="AVESA.00010b.r2.4DG0757300.1">
    <property type="protein sequence ID" value="AVESA.00010b.r2.4DG0757300.1.CDS"/>
    <property type="gene ID" value="AVESA.00010b.r2.4DG0757300"/>
</dbReference>
<name>A0ACD5XDK0_AVESA</name>
<reference evidence="1" key="2">
    <citation type="submission" date="2025-09" db="UniProtKB">
        <authorList>
            <consortium name="EnsemblPlants"/>
        </authorList>
    </citation>
    <scope>IDENTIFICATION</scope>
</reference>
<evidence type="ECO:0000313" key="1">
    <source>
        <dbReference type="EnsemblPlants" id="AVESA.00010b.r2.4DG0757300.1.CDS"/>
    </source>
</evidence>
<reference evidence="1" key="1">
    <citation type="submission" date="2021-05" db="EMBL/GenBank/DDBJ databases">
        <authorList>
            <person name="Scholz U."/>
            <person name="Mascher M."/>
            <person name="Fiebig A."/>
        </authorList>
    </citation>
    <scope>NUCLEOTIDE SEQUENCE [LARGE SCALE GENOMIC DNA]</scope>
</reference>